<dbReference type="PANTHER" id="PTHR10625">
    <property type="entry name" value="HISTONE DEACETYLASE HDAC1-RELATED"/>
    <property type="match status" value="1"/>
</dbReference>
<dbReference type="EMBL" id="AUBJ02000001">
    <property type="protein sequence ID" value="MCP2333510.1"/>
    <property type="molecule type" value="Genomic_DNA"/>
</dbReference>
<evidence type="ECO:0000256" key="2">
    <source>
        <dbReference type="ARBA" id="ARBA00005947"/>
    </source>
</evidence>
<keyword evidence="4" id="KW-0378">Hydrolase</keyword>
<dbReference type="InterPro" id="IPR000286">
    <property type="entry name" value="HDACs"/>
</dbReference>
<evidence type="ECO:0000256" key="6">
    <source>
        <dbReference type="SAM" id="MobiDB-lite"/>
    </source>
</evidence>
<evidence type="ECO:0000313" key="8">
    <source>
        <dbReference type="EMBL" id="MCP2333510.1"/>
    </source>
</evidence>
<reference evidence="8 9" key="1">
    <citation type="submission" date="2013-07" db="EMBL/GenBank/DDBJ databases">
        <authorList>
            <consortium name="DOE Joint Genome Institute"/>
            <person name="Reeve W."/>
            <person name="Huntemann M."/>
            <person name="Han J."/>
            <person name="Chen A."/>
            <person name="Kyrpides N."/>
            <person name="Mavromatis K."/>
            <person name="Markowitz V."/>
            <person name="Palaniappan K."/>
            <person name="Ivanova N."/>
            <person name="Schaumberg A."/>
            <person name="Pati A."/>
            <person name="Liolios K."/>
            <person name="Nordberg H.P."/>
            <person name="Cantor M.N."/>
            <person name="Hua S.X."/>
            <person name="Woyke T."/>
        </authorList>
    </citation>
    <scope>NUCLEOTIDE SEQUENCE [LARGE SCALE GENOMIC DNA]</scope>
    <source>
        <strain evidence="8 9">DSM 43889</strain>
    </source>
</reference>
<dbReference type="PANTHER" id="PTHR10625:SF17">
    <property type="entry name" value="HISTONE DEACETYLASE 8"/>
    <property type="match status" value="1"/>
</dbReference>
<evidence type="ECO:0000256" key="3">
    <source>
        <dbReference type="ARBA" id="ARBA00022723"/>
    </source>
</evidence>
<gene>
    <name evidence="8" type="ORF">G443_003780</name>
</gene>
<keyword evidence="5" id="KW-0862">Zinc</keyword>
<proteinExistence type="inferred from homology"/>
<dbReference type="InterPro" id="IPR023696">
    <property type="entry name" value="Ureohydrolase_dom_sf"/>
</dbReference>
<dbReference type="InterPro" id="IPR037138">
    <property type="entry name" value="His_deacetylse_dom_sf"/>
</dbReference>
<dbReference type="Gene3D" id="3.40.800.20">
    <property type="entry name" value="Histone deacetylase domain"/>
    <property type="match status" value="1"/>
</dbReference>
<feature type="region of interest" description="Disordered" evidence="6">
    <location>
        <begin position="230"/>
        <end position="250"/>
    </location>
</feature>
<dbReference type="Proteomes" id="UP000791080">
    <property type="component" value="Unassembled WGS sequence"/>
</dbReference>
<evidence type="ECO:0000256" key="5">
    <source>
        <dbReference type="ARBA" id="ARBA00022833"/>
    </source>
</evidence>
<comment type="cofactor">
    <cofactor evidence="1">
        <name>Zn(2+)</name>
        <dbReference type="ChEBI" id="CHEBI:29105"/>
    </cofactor>
</comment>
<sequence>MSPRSRERAGRTDGRRMTETWATARGELDLFWDDACLDHDPGVGLWEHAEVPPWIDVPEPHPESSARLRTFRAALTRGPLSDRLRWYPGRPATVTELLAVHEAEYLRLLREATNGPEPTSLEPNTTVGPGSWPAALAAAGCAIEAARSAVLRGRPAYALVRPPGHHAQPDQADGYCLLNNPALAARAALDLGLTRVAVLDWDVHHGNGTQEIFYRSPDVLTVSLHMRHGAWGPSHPQRGTPDETGAGRGAGHNANIELSLGAGDAAYLLAFDELVEPLLREFRPDALVCASGFDGSAFDPNGRHNLTPAGYREIGLRVGRLAAELVGGRLVLTQEGGYLRGYAALCLHALVEGLLGERGALVDDPLSYLPDDHESNPERTERDLDAVRAALGDHWPVLRGR</sequence>
<comment type="similarity">
    <text evidence="2">Belongs to the histone deacetylase family.</text>
</comment>
<dbReference type="Pfam" id="PF00850">
    <property type="entry name" value="Hist_deacetyl"/>
    <property type="match status" value="1"/>
</dbReference>
<comment type="caution">
    <text evidence="8">The sequence shown here is derived from an EMBL/GenBank/DDBJ whole genome shotgun (WGS) entry which is preliminary data.</text>
</comment>
<accession>A0ABT1JLW8</accession>
<dbReference type="SUPFAM" id="SSF52768">
    <property type="entry name" value="Arginase/deacetylase"/>
    <property type="match status" value="1"/>
</dbReference>
<dbReference type="InterPro" id="IPR023801">
    <property type="entry name" value="His_deacetylse_dom"/>
</dbReference>
<evidence type="ECO:0000259" key="7">
    <source>
        <dbReference type="Pfam" id="PF00850"/>
    </source>
</evidence>
<name>A0ABT1JLW8_ACTCY</name>
<organism evidence="8 9">
    <name type="scientific">Actinoalloteichus caeruleus DSM 43889</name>
    <dbReference type="NCBI Taxonomy" id="1120930"/>
    <lineage>
        <taxon>Bacteria</taxon>
        <taxon>Bacillati</taxon>
        <taxon>Actinomycetota</taxon>
        <taxon>Actinomycetes</taxon>
        <taxon>Pseudonocardiales</taxon>
        <taxon>Pseudonocardiaceae</taxon>
        <taxon>Actinoalloteichus</taxon>
        <taxon>Actinoalloteichus cyanogriseus</taxon>
    </lineage>
</organism>
<evidence type="ECO:0000256" key="4">
    <source>
        <dbReference type="ARBA" id="ARBA00022801"/>
    </source>
</evidence>
<evidence type="ECO:0000256" key="1">
    <source>
        <dbReference type="ARBA" id="ARBA00001947"/>
    </source>
</evidence>
<keyword evidence="9" id="KW-1185">Reference proteome</keyword>
<protein>
    <submittedName>
        <fullName evidence="8">Acetoin utilization deacetylase AcuC</fullName>
    </submittedName>
</protein>
<feature type="domain" description="Histone deacetylase" evidence="7">
    <location>
        <begin position="61"/>
        <end position="353"/>
    </location>
</feature>
<keyword evidence="3" id="KW-0479">Metal-binding</keyword>
<reference evidence="8 9" key="2">
    <citation type="submission" date="2022-06" db="EMBL/GenBank/DDBJ databases">
        <title>Genomic Encyclopedia of Type Strains, Phase I: the one thousand microbial genomes (KMG-I) project.</title>
        <authorList>
            <person name="Kyrpides N."/>
        </authorList>
    </citation>
    <scope>NUCLEOTIDE SEQUENCE [LARGE SCALE GENOMIC DNA]</scope>
    <source>
        <strain evidence="8 9">DSM 43889</strain>
    </source>
</reference>
<evidence type="ECO:0000313" key="9">
    <source>
        <dbReference type="Proteomes" id="UP000791080"/>
    </source>
</evidence>
<dbReference type="PRINTS" id="PR01270">
    <property type="entry name" value="HDASUPER"/>
</dbReference>